<evidence type="ECO:0000313" key="4">
    <source>
        <dbReference type="Proteomes" id="UP000799302"/>
    </source>
</evidence>
<keyword evidence="2" id="KW-0812">Transmembrane</keyword>
<feature type="transmembrane region" description="Helical" evidence="2">
    <location>
        <begin position="103"/>
        <end position="123"/>
    </location>
</feature>
<evidence type="ECO:0000256" key="1">
    <source>
        <dbReference type="SAM" id="MobiDB-lite"/>
    </source>
</evidence>
<keyword evidence="2" id="KW-1133">Transmembrane helix</keyword>
<evidence type="ECO:0000256" key="2">
    <source>
        <dbReference type="SAM" id="Phobius"/>
    </source>
</evidence>
<keyword evidence="4" id="KW-1185">Reference proteome</keyword>
<dbReference type="AlphaFoldDB" id="A0A6A6U714"/>
<protein>
    <submittedName>
        <fullName evidence="3">Uncharacterized protein</fullName>
    </submittedName>
</protein>
<evidence type="ECO:0000313" key="3">
    <source>
        <dbReference type="EMBL" id="KAF2667436.1"/>
    </source>
</evidence>
<dbReference type="Proteomes" id="UP000799302">
    <property type="component" value="Unassembled WGS sequence"/>
</dbReference>
<accession>A0A6A6U714</accession>
<dbReference type="EMBL" id="MU004237">
    <property type="protein sequence ID" value="KAF2667436.1"/>
    <property type="molecule type" value="Genomic_DNA"/>
</dbReference>
<keyword evidence="2" id="KW-0472">Membrane</keyword>
<organism evidence="3 4">
    <name type="scientific">Microthyrium microscopicum</name>
    <dbReference type="NCBI Taxonomy" id="703497"/>
    <lineage>
        <taxon>Eukaryota</taxon>
        <taxon>Fungi</taxon>
        <taxon>Dikarya</taxon>
        <taxon>Ascomycota</taxon>
        <taxon>Pezizomycotina</taxon>
        <taxon>Dothideomycetes</taxon>
        <taxon>Dothideomycetes incertae sedis</taxon>
        <taxon>Microthyriales</taxon>
        <taxon>Microthyriaceae</taxon>
        <taxon>Microthyrium</taxon>
    </lineage>
</organism>
<feature type="compositionally biased region" description="Polar residues" evidence="1">
    <location>
        <begin position="43"/>
        <end position="54"/>
    </location>
</feature>
<feature type="region of interest" description="Disordered" evidence="1">
    <location>
        <begin position="35"/>
        <end position="63"/>
    </location>
</feature>
<feature type="region of interest" description="Disordered" evidence="1">
    <location>
        <begin position="218"/>
        <end position="261"/>
    </location>
</feature>
<name>A0A6A6U714_9PEZI</name>
<sequence>MLNWNHRSLNTDFAINMHITCAHLSINLSQPHRPPDTTHIVAHSSNTSPTQSSYPPEPKETTYSPNKLRYIISANPQSTKMATNQPIPIPETHTLLSRPTACLALEMTFLVLNLLFIIILLLISARQTITIRALLARLDKTEKLTKYMLHSALPKSSEGMRDEGNETLSGVLSGLSLERPVVYMLHLSTSTGAYEVLKVQLLGGEEAEEVADMLLDGSVDGMEETEKKSAELDESDKDDGEKAKDTEVKPVKSLTKTGKGDVAVVTEDNCPKCTSSHS</sequence>
<gene>
    <name evidence="3" type="ORF">BT63DRAFT_426315</name>
</gene>
<proteinExistence type="predicted"/>
<reference evidence="3" key="1">
    <citation type="journal article" date="2020" name="Stud. Mycol.">
        <title>101 Dothideomycetes genomes: a test case for predicting lifestyles and emergence of pathogens.</title>
        <authorList>
            <person name="Haridas S."/>
            <person name="Albert R."/>
            <person name="Binder M."/>
            <person name="Bloem J."/>
            <person name="Labutti K."/>
            <person name="Salamov A."/>
            <person name="Andreopoulos B."/>
            <person name="Baker S."/>
            <person name="Barry K."/>
            <person name="Bills G."/>
            <person name="Bluhm B."/>
            <person name="Cannon C."/>
            <person name="Castanera R."/>
            <person name="Culley D."/>
            <person name="Daum C."/>
            <person name="Ezra D."/>
            <person name="Gonzalez J."/>
            <person name="Henrissat B."/>
            <person name="Kuo A."/>
            <person name="Liang C."/>
            <person name="Lipzen A."/>
            <person name="Lutzoni F."/>
            <person name="Magnuson J."/>
            <person name="Mondo S."/>
            <person name="Nolan M."/>
            <person name="Ohm R."/>
            <person name="Pangilinan J."/>
            <person name="Park H.-J."/>
            <person name="Ramirez L."/>
            <person name="Alfaro M."/>
            <person name="Sun H."/>
            <person name="Tritt A."/>
            <person name="Yoshinaga Y."/>
            <person name="Zwiers L.-H."/>
            <person name="Turgeon B."/>
            <person name="Goodwin S."/>
            <person name="Spatafora J."/>
            <person name="Crous P."/>
            <person name="Grigoriev I."/>
        </authorList>
    </citation>
    <scope>NUCLEOTIDE SEQUENCE</scope>
    <source>
        <strain evidence="3">CBS 115976</strain>
    </source>
</reference>
<feature type="compositionally biased region" description="Basic and acidic residues" evidence="1">
    <location>
        <begin position="239"/>
        <end position="250"/>
    </location>
</feature>